<dbReference type="Proteomes" id="UP000199310">
    <property type="component" value="Unassembled WGS sequence"/>
</dbReference>
<sequence>MPKLIRCLTIMATCTTGCFIPLVSARNFDNRDTVLISYAALQREVLPFKRISGPHFKMVGIKNIRPYSDIPNSLSILEEKSMPLKIRLYKYSINWFEEKGLIEQESITICNKKKYNLDSLFR</sequence>
<gene>
    <name evidence="1" type="ORF">SAMN04488122_4338</name>
</gene>
<organism evidence="1 2">
    <name type="scientific">Chitinophaga arvensicola</name>
    <dbReference type="NCBI Taxonomy" id="29529"/>
    <lineage>
        <taxon>Bacteria</taxon>
        <taxon>Pseudomonadati</taxon>
        <taxon>Bacteroidota</taxon>
        <taxon>Chitinophagia</taxon>
        <taxon>Chitinophagales</taxon>
        <taxon>Chitinophagaceae</taxon>
        <taxon>Chitinophaga</taxon>
    </lineage>
</organism>
<accession>A0A1I0S750</accession>
<keyword evidence="2" id="KW-1185">Reference proteome</keyword>
<name>A0A1I0S750_9BACT</name>
<evidence type="ECO:0000313" key="1">
    <source>
        <dbReference type="EMBL" id="SEW51580.1"/>
    </source>
</evidence>
<reference evidence="2" key="1">
    <citation type="submission" date="2016-10" db="EMBL/GenBank/DDBJ databases">
        <authorList>
            <person name="Varghese N."/>
            <person name="Submissions S."/>
        </authorList>
    </citation>
    <scope>NUCLEOTIDE SEQUENCE [LARGE SCALE GENOMIC DNA]</scope>
    <source>
        <strain evidence="2">DSM 3695</strain>
    </source>
</reference>
<protein>
    <submittedName>
        <fullName evidence="1">Uncharacterized protein</fullName>
    </submittedName>
</protein>
<dbReference type="AlphaFoldDB" id="A0A1I0S750"/>
<dbReference type="EMBL" id="FOJG01000002">
    <property type="protein sequence ID" value="SEW51580.1"/>
    <property type="molecule type" value="Genomic_DNA"/>
</dbReference>
<evidence type="ECO:0000313" key="2">
    <source>
        <dbReference type="Proteomes" id="UP000199310"/>
    </source>
</evidence>
<proteinExistence type="predicted"/>